<dbReference type="GO" id="GO:0015749">
    <property type="term" value="P:monosaccharide transmembrane transport"/>
    <property type="evidence" value="ECO:0007669"/>
    <property type="project" value="UniProtKB-ARBA"/>
</dbReference>
<gene>
    <name evidence="12" type="ORF">H9981_00075</name>
</gene>
<keyword evidence="8 12" id="KW-0067">ATP-binding</keyword>
<dbReference type="InterPro" id="IPR003593">
    <property type="entry name" value="AAA+_ATPase"/>
</dbReference>
<dbReference type="InterPro" id="IPR027417">
    <property type="entry name" value="P-loop_NTPase"/>
</dbReference>
<organism evidence="12 13">
    <name type="scientific">Candidatus Mediterraneibacter caccavium</name>
    <dbReference type="NCBI Taxonomy" id="2838661"/>
    <lineage>
        <taxon>Bacteria</taxon>
        <taxon>Bacillati</taxon>
        <taxon>Bacillota</taxon>
        <taxon>Clostridia</taxon>
        <taxon>Lachnospirales</taxon>
        <taxon>Lachnospiraceae</taxon>
        <taxon>Mediterraneibacter</taxon>
    </lineage>
</organism>
<dbReference type="Gene3D" id="3.40.50.300">
    <property type="entry name" value="P-loop containing nucleotide triphosphate hydrolases"/>
    <property type="match status" value="2"/>
</dbReference>
<reference evidence="12" key="2">
    <citation type="submission" date="2021-04" db="EMBL/GenBank/DDBJ databases">
        <authorList>
            <person name="Gilroy R."/>
        </authorList>
    </citation>
    <scope>NUCLEOTIDE SEQUENCE</scope>
    <source>
        <strain evidence="12">ChiSjej5B23-15282</strain>
    </source>
</reference>
<keyword evidence="10" id="KW-0472">Membrane</keyword>
<dbReference type="Pfam" id="PF00005">
    <property type="entry name" value="ABC_tran"/>
    <property type="match status" value="2"/>
</dbReference>
<evidence type="ECO:0000256" key="4">
    <source>
        <dbReference type="ARBA" id="ARBA00022475"/>
    </source>
</evidence>
<dbReference type="FunFam" id="3.40.50.300:FF:000126">
    <property type="entry name" value="Galactose/methyl galactoside import ATP-binding protein MglA"/>
    <property type="match status" value="1"/>
</dbReference>
<keyword evidence="7" id="KW-0547">Nucleotide-binding</keyword>
<dbReference type="InterPro" id="IPR050107">
    <property type="entry name" value="ABC_carbohydrate_import_ATPase"/>
</dbReference>
<dbReference type="EMBL" id="DXFA01000002">
    <property type="protein sequence ID" value="HIX47416.1"/>
    <property type="molecule type" value="Genomic_DNA"/>
</dbReference>
<dbReference type="GO" id="GO:0005524">
    <property type="term" value="F:ATP binding"/>
    <property type="evidence" value="ECO:0007669"/>
    <property type="project" value="UniProtKB-KW"/>
</dbReference>
<dbReference type="InterPro" id="IPR003439">
    <property type="entry name" value="ABC_transporter-like_ATP-bd"/>
</dbReference>
<feature type="domain" description="ABC transporter" evidence="11">
    <location>
        <begin position="6"/>
        <end position="241"/>
    </location>
</feature>
<sequence>MGEVILTMKGIDKSFPGVHALDHVDLEVRKGEVHALMGENGAGKSTLMKVLTGIYKKDSGTITYEGKEVEFHNTREAQDAGVVIVHQELNMLGHLTVAQNIFIGREFKKGIRIDDKKMNEEARKLFERMHIDIDPTETMSRLTVGKQQMCEIAKAISHEAKVIIFDEPSAALTEAEIEELFKIIRDLREQGLGIVYISHRMDEIKVITDRVTVMRDGTYVGTLITKDSTKDDIINMMVGRVIYEDPKTKNMTPPGAPVVLKVEHLNAGKMVQDVSFELHKGEILGFSGLMGAGRTETARALFGADPVDSGDIYVNGKKVTIKNPQDAVKCGIGYLSEDRKRYGIVVQKSIAENTTMADLDEFSNGPFINKKKEKEIAQKYVESLATKTPSVDQLVVNLSGGNQQKVVIAKWLTRNCDILIFDEPTRGIDVGAKNEIYKLMNQLASEGKAIIMISSEMTEILRMSDRIVVMCEGKKTGELDISEATQENIMNMATREIN</sequence>
<evidence type="ECO:0000313" key="12">
    <source>
        <dbReference type="EMBL" id="HIX47416.1"/>
    </source>
</evidence>
<dbReference type="PANTHER" id="PTHR43790">
    <property type="entry name" value="CARBOHYDRATE TRANSPORT ATP-BINDING PROTEIN MG119-RELATED"/>
    <property type="match status" value="1"/>
</dbReference>
<evidence type="ECO:0000256" key="6">
    <source>
        <dbReference type="ARBA" id="ARBA00022737"/>
    </source>
</evidence>
<dbReference type="FunFam" id="3.40.50.300:FF:000127">
    <property type="entry name" value="Ribose import ATP-binding protein RbsA"/>
    <property type="match status" value="1"/>
</dbReference>
<proteinExistence type="predicted"/>
<keyword evidence="9" id="KW-1278">Translocase</keyword>
<dbReference type="CDD" id="cd03215">
    <property type="entry name" value="ABC_Carb_Monos_II"/>
    <property type="match status" value="1"/>
</dbReference>
<dbReference type="PROSITE" id="PS50893">
    <property type="entry name" value="ABC_TRANSPORTER_2"/>
    <property type="match status" value="2"/>
</dbReference>
<evidence type="ECO:0000256" key="3">
    <source>
        <dbReference type="ARBA" id="ARBA00022448"/>
    </source>
</evidence>
<keyword evidence="3" id="KW-0813">Transport</keyword>
<evidence type="ECO:0000313" key="13">
    <source>
        <dbReference type="Proteomes" id="UP000824243"/>
    </source>
</evidence>
<dbReference type="AlphaFoldDB" id="A0A9D1VV43"/>
<evidence type="ECO:0000256" key="2">
    <source>
        <dbReference type="ARBA" id="ARBA00004533"/>
    </source>
</evidence>
<dbReference type="PROSITE" id="PS00211">
    <property type="entry name" value="ABC_TRANSPORTER_1"/>
    <property type="match status" value="1"/>
</dbReference>
<dbReference type="GO" id="GO:0016887">
    <property type="term" value="F:ATP hydrolysis activity"/>
    <property type="evidence" value="ECO:0007669"/>
    <property type="project" value="InterPro"/>
</dbReference>
<dbReference type="SMART" id="SM00382">
    <property type="entry name" value="AAA"/>
    <property type="match status" value="2"/>
</dbReference>
<keyword evidence="4" id="KW-1003">Cell membrane</keyword>
<dbReference type="Proteomes" id="UP000824243">
    <property type="component" value="Unassembled WGS sequence"/>
</dbReference>
<reference evidence="12" key="1">
    <citation type="journal article" date="2021" name="PeerJ">
        <title>Extensive microbial diversity within the chicken gut microbiome revealed by metagenomics and culture.</title>
        <authorList>
            <person name="Gilroy R."/>
            <person name="Ravi A."/>
            <person name="Getino M."/>
            <person name="Pursley I."/>
            <person name="Horton D.L."/>
            <person name="Alikhan N.F."/>
            <person name="Baker D."/>
            <person name="Gharbi K."/>
            <person name="Hall N."/>
            <person name="Watson M."/>
            <person name="Adriaenssens E.M."/>
            <person name="Foster-Nyarko E."/>
            <person name="Jarju S."/>
            <person name="Secka A."/>
            <person name="Antonio M."/>
            <person name="Oren A."/>
            <person name="Chaudhuri R.R."/>
            <person name="La Ragione R."/>
            <person name="Hildebrand F."/>
            <person name="Pallen M.J."/>
        </authorList>
    </citation>
    <scope>NUCLEOTIDE SEQUENCE</scope>
    <source>
        <strain evidence="12">ChiSjej5B23-15282</strain>
    </source>
</reference>
<dbReference type="InterPro" id="IPR017871">
    <property type="entry name" value="ABC_transporter-like_CS"/>
</dbReference>
<comment type="subcellular location">
    <subcellularLocation>
        <location evidence="2">Cell inner membrane</location>
    </subcellularLocation>
    <subcellularLocation>
        <location evidence="1">Cell membrane</location>
        <topology evidence="1">Peripheral membrane protein</topology>
    </subcellularLocation>
</comment>
<dbReference type="GO" id="GO:0005886">
    <property type="term" value="C:plasma membrane"/>
    <property type="evidence" value="ECO:0007669"/>
    <property type="project" value="UniProtKB-SubCell"/>
</dbReference>
<dbReference type="PANTHER" id="PTHR43790:SF3">
    <property type="entry name" value="D-ALLOSE IMPORT ATP-BINDING PROTEIN ALSA-RELATED"/>
    <property type="match status" value="1"/>
</dbReference>
<evidence type="ECO:0000256" key="8">
    <source>
        <dbReference type="ARBA" id="ARBA00022840"/>
    </source>
</evidence>
<keyword evidence="6" id="KW-0677">Repeat</keyword>
<keyword evidence="5" id="KW-0762">Sugar transport</keyword>
<evidence type="ECO:0000256" key="9">
    <source>
        <dbReference type="ARBA" id="ARBA00022967"/>
    </source>
</evidence>
<comment type="caution">
    <text evidence="12">The sequence shown here is derived from an EMBL/GenBank/DDBJ whole genome shotgun (WGS) entry which is preliminary data.</text>
</comment>
<evidence type="ECO:0000256" key="10">
    <source>
        <dbReference type="ARBA" id="ARBA00023136"/>
    </source>
</evidence>
<dbReference type="CDD" id="cd03216">
    <property type="entry name" value="ABC_Carb_Monos_I"/>
    <property type="match status" value="1"/>
</dbReference>
<name>A0A9D1VV43_9FIRM</name>
<accession>A0A9D1VV43</accession>
<protein>
    <submittedName>
        <fullName evidence="12">Sugar ABC transporter ATP-binding protein</fullName>
    </submittedName>
</protein>
<evidence type="ECO:0000256" key="5">
    <source>
        <dbReference type="ARBA" id="ARBA00022597"/>
    </source>
</evidence>
<evidence type="ECO:0000256" key="1">
    <source>
        <dbReference type="ARBA" id="ARBA00004202"/>
    </source>
</evidence>
<evidence type="ECO:0000256" key="7">
    <source>
        <dbReference type="ARBA" id="ARBA00022741"/>
    </source>
</evidence>
<evidence type="ECO:0000259" key="11">
    <source>
        <dbReference type="PROSITE" id="PS50893"/>
    </source>
</evidence>
<feature type="domain" description="ABC transporter" evidence="11">
    <location>
        <begin position="246"/>
        <end position="497"/>
    </location>
</feature>
<dbReference type="SUPFAM" id="SSF52540">
    <property type="entry name" value="P-loop containing nucleoside triphosphate hydrolases"/>
    <property type="match status" value="2"/>
</dbReference>